<evidence type="ECO:0000313" key="5">
    <source>
        <dbReference type="Proteomes" id="UP000589085"/>
    </source>
</evidence>
<dbReference type="EMBL" id="JABEQJ010000038">
    <property type="protein sequence ID" value="MBB2162436.1"/>
    <property type="molecule type" value="Genomic_DNA"/>
</dbReference>
<dbReference type="Gene3D" id="3.50.50.60">
    <property type="entry name" value="FAD/NAD(P)-binding domain"/>
    <property type="match status" value="1"/>
</dbReference>
<dbReference type="InterPro" id="IPR036188">
    <property type="entry name" value="FAD/NAD-bd_sf"/>
</dbReference>
<evidence type="ECO:0000259" key="3">
    <source>
        <dbReference type="Pfam" id="PF01266"/>
    </source>
</evidence>
<sequence length="468" mass="51562">MTKISSFQSYDKRTLQPSPWSGLPRNDTSRIYSKSDLLGSGLTMQHFDFVIIGAGPAGLAARQRLEDEGCSVALIDAGKPLSQRSRGNEKELATGYGGAGLFSDGKFSFFPSATRLWQLGHQDALRASYDWVQALLKQHGLDSPPYPEIGLSDAAAQGRWALKEYPSSYLPLSSRFELITSLLAGSQSVSFDETIVEDLNFSRESQLFGVRLVQTHGIRSVITARYVIVATGRFGPLSFPGLFLNKHFQRLEVGFRIEQPSDRAFFANVKQLDPKFCFRDDAKALEWRTFCVCREGTTALAHVNGLWAVSGHSDCAPTCNSNVGFNTRILDEAVASRNLPHLTGAMKDKGCHFKVPLRDVLAHKKSTLDIFHRVYGPELSESMIVGLRHLIAQFPSIDHETTNLIGPTLEGVGWYPVLDDYLSLRDVPAWVAGDACGLFRGIVAALISGHYSASEALRKFKLEETIAA</sequence>
<reference evidence="4 5" key="1">
    <citation type="submission" date="2020-04" db="EMBL/GenBank/DDBJ databases">
        <title>Description of novel Gluconacetobacter.</title>
        <authorList>
            <person name="Sombolestani A."/>
        </authorList>
    </citation>
    <scope>NUCLEOTIDE SEQUENCE [LARGE SCALE GENOMIC DNA]</scope>
    <source>
        <strain evidence="4 5">LMG 19747</strain>
    </source>
</reference>
<evidence type="ECO:0000256" key="1">
    <source>
        <dbReference type="ARBA" id="ARBA00023002"/>
    </source>
</evidence>
<proteinExistence type="predicted"/>
<gene>
    <name evidence="4" type="ORF">HLH48_20155</name>
</gene>
<dbReference type="InterPro" id="IPR006076">
    <property type="entry name" value="FAD-dep_OxRdtase"/>
</dbReference>
<feature type="domain" description="FAD dependent oxidoreductase" evidence="3">
    <location>
        <begin position="48"/>
        <end position="155"/>
    </location>
</feature>
<dbReference type="AlphaFoldDB" id="A0A7W4IGH2"/>
<dbReference type="SUPFAM" id="SSF51905">
    <property type="entry name" value="FAD/NAD(P)-binding domain"/>
    <property type="match status" value="1"/>
</dbReference>
<dbReference type="Proteomes" id="UP000589085">
    <property type="component" value="Unassembled WGS sequence"/>
</dbReference>
<comment type="caution">
    <text evidence="4">The sequence shown here is derived from an EMBL/GenBank/DDBJ whole genome shotgun (WGS) entry which is preliminary data.</text>
</comment>
<dbReference type="PANTHER" id="PTHR43106">
    <property type="entry name" value="DEHYDROGENASE-RELATED"/>
    <property type="match status" value="1"/>
</dbReference>
<feature type="region of interest" description="Disordered" evidence="2">
    <location>
        <begin position="1"/>
        <end position="22"/>
    </location>
</feature>
<dbReference type="GO" id="GO:0016491">
    <property type="term" value="F:oxidoreductase activity"/>
    <property type="evidence" value="ECO:0007669"/>
    <property type="project" value="UniProtKB-KW"/>
</dbReference>
<evidence type="ECO:0000313" key="4">
    <source>
        <dbReference type="EMBL" id="MBB2162436.1"/>
    </source>
</evidence>
<accession>A0A7W4IGH2</accession>
<organism evidence="4 5">
    <name type="scientific">Gluconacetobacter sacchari</name>
    <dbReference type="NCBI Taxonomy" id="92759"/>
    <lineage>
        <taxon>Bacteria</taxon>
        <taxon>Pseudomonadati</taxon>
        <taxon>Pseudomonadota</taxon>
        <taxon>Alphaproteobacteria</taxon>
        <taxon>Acetobacterales</taxon>
        <taxon>Acetobacteraceae</taxon>
        <taxon>Gluconacetobacter</taxon>
    </lineage>
</organism>
<dbReference type="Pfam" id="PF01266">
    <property type="entry name" value="DAO"/>
    <property type="match status" value="1"/>
</dbReference>
<evidence type="ECO:0000256" key="2">
    <source>
        <dbReference type="SAM" id="MobiDB-lite"/>
    </source>
</evidence>
<keyword evidence="1" id="KW-0560">Oxidoreductase</keyword>
<feature type="compositionally biased region" description="Polar residues" evidence="2">
    <location>
        <begin position="1"/>
        <end position="19"/>
    </location>
</feature>
<name>A0A7W4IGH2_9PROT</name>
<dbReference type="RefSeq" id="WP_182999256.1">
    <property type="nucleotide sequence ID" value="NZ_JABEQJ010000038.1"/>
</dbReference>
<protein>
    <submittedName>
        <fullName evidence="4">NAD(P)-binding protein</fullName>
    </submittedName>
</protein>
<dbReference type="PANTHER" id="PTHR43106:SF1">
    <property type="entry name" value="DEHYDROGENASE-RELATED"/>
    <property type="match status" value="1"/>
</dbReference>